<feature type="compositionally biased region" description="Polar residues" evidence="10">
    <location>
        <begin position="975"/>
        <end position="987"/>
    </location>
</feature>
<evidence type="ECO:0000256" key="2">
    <source>
        <dbReference type="ARBA" id="ARBA00004282"/>
    </source>
</evidence>
<dbReference type="Pfam" id="PF00102">
    <property type="entry name" value="Y_phosphatase"/>
    <property type="match status" value="1"/>
</dbReference>
<dbReference type="InterPro" id="IPR029021">
    <property type="entry name" value="Prot-tyrosine_phosphatase-like"/>
</dbReference>
<feature type="compositionally biased region" description="Low complexity" evidence="10">
    <location>
        <begin position="890"/>
        <end position="900"/>
    </location>
</feature>
<sequence length="1337" mass="148717">MPFKLRLKKSRQYNVVSKSLFVICIELLDSSSTECTLTSESTGRECLENVCQRLGLQQTEFFGLRYVSKAGAPRWIELERPLKRQLDKYAKDNSLYLRVMYYVTGISLITDEMTRYHYFLQLKNDIIEGRIQCNLDEAVLLASYCMQAEFGNYNSERHTLEYLKDFALFPKDLVENGHNGLLERLTDAVIQQHSALVGLSQGTAEEYYILAAQQLEGYGQETFLVKDEHGLETILGVTLKGIIVSGSTSVKFYKWADIANVLNHKKNFGIETSSADENIVNFVFPDVDSAKYVFRMCVHQHTFYMTYEASEDDNEGSGGERNSGRLFQNVDSALMSSREELDDVMPAATVGSVSSMGVRSVEHLLASREILASRENLVELNERTASNLDLVDGNTQDIDRLRSLLPSYRPAPDYETAIQQKYNSGAEHPMYSSQPEIHSFPDVTQHYGQRNVLHTYSTPDLEKQMYMLHVFKSPPPYPISNSTPDLASQSTPDLAVTSTAHSIHMNNAHILNAQVSGSSPDLVSSRSLNHAYGNQQIHQHYPETHRTYTNLANILQQQQQSQLLEDKAVMYHYLNNNNSEANNMLMQYLKNKTNLDVSNRLAATNRLAQANPSHEPIYENVPLPWQQTSKQNTTTTINNLNEQSPLNVNSMVNVNKASHIVQRTNSVETNATSHQSSRKSSSNSNKILEEIAKSVELSAQAAAAAGLGGVKEMARTSERLSGGNRTVIEVNNVNAEHARHVAKDAEHARNVAKQLEIEANAAAAGRRLELEQNTSKLVEASRIHQDSTKLSGRTNIMLDNAHIGHSTSGTAVSSIGNHTVAAGGVTNINISSASVEASTDVVDGKNVVSISKLLSDTKLSDTSNELPLQVVDRQRARSVKVMDKPVQMLSSSSSSGNYSGERNESKLMSNDAKSGNSQNPTSLHSLHSQITGDRNVQSSDIRNVPSLHGDARATDNRNVLLNSKPQPIHVYTNPALDTSNMSADSTLSATGSSHTNTSTNTNTAEKKKKKWSGFLTGGSSSSKSKTSSLPRNDAKSKTPAPTVMSKEAMCQLLERKLSDQQLFFEFEKIPKIPKQNPDFSSALHPDNATRNRYKDILPYEENRVRLSAKRDNKHGYINASHLTATVGSEQRFYIAAQSPLANTVENFWEMVWEANVYLVINLVEASAEGTISYIPAKASKIIDVGEFRITKTLSQETGHCVTCKLTLSHLGSKRHRSVWHLTYTNWNVTNNTPNSVSHFLGFLEEISSIREHVVTEIPLGHNRNPPSLIHCSDGVEKTGVTILCDLLLDMLDHNQTVDVPRILLSLRQQRMKLTSNVVQYSFLHSLLVYYLKHSRLI</sequence>
<evidence type="ECO:0000313" key="14">
    <source>
        <dbReference type="EMBL" id="CAG6747501.1"/>
    </source>
</evidence>
<dbReference type="SMART" id="SM01196">
    <property type="entry name" value="FERM_C"/>
    <property type="match status" value="1"/>
</dbReference>
<evidence type="ECO:0000259" key="11">
    <source>
        <dbReference type="PROSITE" id="PS50055"/>
    </source>
</evidence>
<dbReference type="InterPro" id="IPR011993">
    <property type="entry name" value="PH-like_dom_sf"/>
</dbReference>
<evidence type="ECO:0000259" key="12">
    <source>
        <dbReference type="PROSITE" id="PS50056"/>
    </source>
</evidence>
<dbReference type="InterPro" id="IPR019749">
    <property type="entry name" value="Band_41_domain"/>
</dbReference>
<dbReference type="InterPro" id="IPR018980">
    <property type="entry name" value="FERM_PH-like_C"/>
</dbReference>
<feature type="domain" description="Tyrosine specific protein phosphatases" evidence="12">
    <location>
        <begin position="1240"/>
        <end position="1321"/>
    </location>
</feature>
<dbReference type="GO" id="GO:0005856">
    <property type="term" value="C:cytoskeleton"/>
    <property type="evidence" value="ECO:0007669"/>
    <property type="project" value="UniProtKB-SubCell"/>
</dbReference>
<evidence type="ECO:0000256" key="3">
    <source>
        <dbReference type="ARBA" id="ARBA00009649"/>
    </source>
</evidence>
<keyword evidence="9" id="KW-0206">Cytoskeleton</keyword>
<feature type="compositionally biased region" description="Polar residues" evidence="10">
    <location>
        <begin position="906"/>
        <end position="941"/>
    </location>
</feature>
<feature type="region of interest" description="Disordered" evidence="10">
    <location>
        <begin position="879"/>
        <end position="1043"/>
    </location>
</feature>
<dbReference type="PROSITE" id="PS50056">
    <property type="entry name" value="TYR_PHOSPHATASE_2"/>
    <property type="match status" value="1"/>
</dbReference>
<dbReference type="GO" id="GO:0071944">
    <property type="term" value="C:cell periphery"/>
    <property type="evidence" value="ECO:0007669"/>
    <property type="project" value="UniProtKB-ARBA"/>
</dbReference>
<evidence type="ECO:0000256" key="7">
    <source>
        <dbReference type="ARBA" id="ARBA00022912"/>
    </source>
</evidence>
<dbReference type="EC" id="3.1.3.48" evidence="4"/>
<dbReference type="GO" id="GO:0009887">
    <property type="term" value="P:animal organ morphogenesis"/>
    <property type="evidence" value="ECO:0007669"/>
    <property type="project" value="UniProtKB-ARBA"/>
</dbReference>
<evidence type="ECO:0000256" key="9">
    <source>
        <dbReference type="ARBA" id="ARBA00023212"/>
    </source>
</evidence>
<evidence type="ECO:0000259" key="13">
    <source>
        <dbReference type="PROSITE" id="PS50057"/>
    </source>
</evidence>
<dbReference type="InterPro" id="IPR003595">
    <property type="entry name" value="Tyr_Pase_cat"/>
</dbReference>
<dbReference type="GO" id="GO:0004725">
    <property type="term" value="F:protein tyrosine phosphatase activity"/>
    <property type="evidence" value="ECO:0007669"/>
    <property type="project" value="UniProtKB-EC"/>
</dbReference>
<dbReference type="InterPro" id="IPR035963">
    <property type="entry name" value="FERM_2"/>
</dbReference>
<dbReference type="Gene3D" id="3.90.190.10">
    <property type="entry name" value="Protein tyrosine phosphatase superfamily"/>
    <property type="match status" value="1"/>
</dbReference>
<dbReference type="InterPro" id="IPR000387">
    <property type="entry name" value="Tyr_Pase_dom"/>
</dbReference>
<feature type="compositionally biased region" description="Polar residues" evidence="10">
    <location>
        <begin position="956"/>
        <end position="965"/>
    </location>
</feature>
<dbReference type="PRINTS" id="PR00700">
    <property type="entry name" value="PRTYPHPHTASE"/>
</dbReference>
<dbReference type="Gene3D" id="3.10.20.90">
    <property type="entry name" value="Phosphatidylinositol 3-kinase Catalytic Subunit, Chain A, domain 1"/>
    <property type="match status" value="1"/>
</dbReference>
<evidence type="ECO:0000256" key="8">
    <source>
        <dbReference type="ARBA" id="ARBA00022949"/>
    </source>
</evidence>
<protein>
    <recommendedName>
        <fullName evidence="4">protein-tyrosine-phosphatase</fullName>
        <ecNumber evidence="4">3.1.3.48</ecNumber>
    </recommendedName>
</protein>
<dbReference type="InterPro" id="IPR000299">
    <property type="entry name" value="FERM_domain"/>
</dbReference>
<dbReference type="PROSITE" id="PS50057">
    <property type="entry name" value="FERM_3"/>
    <property type="match status" value="1"/>
</dbReference>
<feature type="domain" description="Tyrosine-protein phosphatase" evidence="11">
    <location>
        <begin position="1062"/>
        <end position="1330"/>
    </location>
</feature>
<accession>A0A8D8ZK78</accession>
<dbReference type="Pfam" id="PF09379">
    <property type="entry name" value="FERM_N"/>
    <property type="match status" value="1"/>
</dbReference>
<dbReference type="InterPro" id="IPR019748">
    <property type="entry name" value="FERM_central"/>
</dbReference>
<dbReference type="SUPFAM" id="SSF47031">
    <property type="entry name" value="Second domain of FERM"/>
    <property type="match status" value="1"/>
</dbReference>
<dbReference type="InterPro" id="IPR000242">
    <property type="entry name" value="PTP_cat"/>
</dbReference>
<dbReference type="InterPro" id="IPR029071">
    <property type="entry name" value="Ubiquitin-like_domsf"/>
</dbReference>
<dbReference type="GO" id="GO:0070161">
    <property type="term" value="C:anchoring junction"/>
    <property type="evidence" value="ECO:0007669"/>
    <property type="project" value="UniProtKB-SubCell"/>
</dbReference>
<dbReference type="SUPFAM" id="SSF50729">
    <property type="entry name" value="PH domain-like"/>
    <property type="match status" value="1"/>
</dbReference>
<comment type="similarity">
    <text evidence="3">Belongs to the protein-tyrosine phosphatase family. Non-receptor class subfamily.</text>
</comment>
<keyword evidence="14" id="KW-0675">Receptor</keyword>
<dbReference type="CDD" id="cd17099">
    <property type="entry name" value="FERM_F1_PTPN14_like"/>
    <property type="match status" value="1"/>
</dbReference>
<dbReference type="PANTHER" id="PTHR45706">
    <property type="entry name" value="TYROSINE-PROTEIN PHOSPHATASE"/>
    <property type="match status" value="1"/>
</dbReference>
<dbReference type="EMBL" id="HBUF01514608">
    <property type="protein sequence ID" value="CAG6747501.1"/>
    <property type="molecule type" value="Transcribed_RNA"/>
</dbReference>
<dbReference type="SMART" id="SM00404">
    <property type="entry name" value="PTPc_motif"/>
    <property type="match status" value="1"/>
</dbReference>
<dbReference type="InterPro" id="IPR014352">
    <property type="entry name" value="FERM/acyl-CoA-bd_prot_sf"/>
</dbReference>
<dbReference type="PRINTS" id="PR00935">
    <property type="entry name" value="BAND41"/>
</dbReference>
<keyword evidence="6" id="KW-0378">Hydrolase</keyword>
<keyword evidence="8" id="KW-0965">Cell junction</keyword>
<dbReference type="CDD" id="cd13188">
    <property type="entry name" value="FERM_C_PTPN14_PTPN21"/>
    <property type="match status" value="1"/>
</dbReference>
<evidence type="ECO:0000256" key="5">
    <source>
        <dbReference type="ARBA" id="ARBA00022490"/>
    </source>
</evidence>
<proteinExistence type="inferred from homology"/>
<dbReference type="Pfam" id="PF00373">
    <property type="entry name" value="FERM_M"/>
    <property type="match status" value="1"/>
</dbReference>
<dbReference type="Pfam" id="PF09380">
    <property type="entry name" value="FERM_C"/>
    <property type="match status" value="1"/>
</dbReference>
<dbReference type="GO" id="GO:0048666">
    <property type="term" value="P:neuron development"/>
    <property type="evidence" value="ECO:0007669"/>
    <property type="project" value="UniProtKB-ARBA"/>
</dbReference>
<feature type="compositionally biased region" description="Low complexity" evidence="10">
    <location>
        <begin position="1017"/>
        <end position="1028"/>
    </location>
</feature>
<dbReference type="FunFam" id="1.20.80.10:FF:000014">
    <property type="entry name" value="Tyrosine-protein phosphatase non-receptor type"/>
    <property type="match status" value="1"/>
</dbReference>
<dbReference type="PANTHER" id="PTHR45706:SF1">
    <property type="entry name" value="PEZ, ISOFORM A"/>
    <property type="match status" value="1"/>
</dbReference>
<dbReference type="Gene3D" id="1.20.80.10">
    <property type="match status" value="1"/>
</dbReference>
<feature type="compositionally biased region" description="Low complexity" evidence="10">
    <location>
        <begin position="988"/>
        <end position="1003"/>
    </location>
</feature>
<evidence type="ECO:0000256" key="10">
    <source>
        <dbReference type="SAM" id="MobiDB-lite"/>
    </source>
</evidence>
<keyword evidence="5" id="KW-0963">Cytoplasm</keyword>
<evidence type="ECO:0000256" key="1">
    <source>
        <dbReference type="ARBA" id="ARBA00004245"/>
    </source>
</evidence>
<organism evidence="14">
    <name type="scientific">Cacopsylla melanoneura</name>
    <dbReference type="NCBI Taxonomy" id="428564"/>
    <lineage>
        <taxon>Eukaryota</taxon>
        <taxon>Metazoa</taxon>
        <taxon>Ecdysozoa</taxon>
        <taxon>Arthropoda</taxon>
        <taxon>Hexapoda</taxon>
        <taxon>Insecta</taxon>
        <taxon>Pterygota</taxon>
        <taxon>Neoptera</taxon>
        <taxon>Paraneoptera</taxon>
        <taxon>Hemiptera</taxon>
        <taxon>Sternorrhyncha</taxon>
        <taxon>Psylloidea</taxon>
        <taxon>Psyllidae</taxon>
        <taxon>Psyllinae</taxon>
        <taxon>Cacopsylla</taxon>
    </lineage>
</organism>
<dbReference type="SMART" id="SM00295">
    <property type="entry name" value="B41"/>
    <property type="match status" value="1"/>
</dbReference>
<feature type="domain" description="FERM" evidence="13">
    <location>
        <begin position="21"/>
        <end position="308"/>
    </location>
</feature>
<comment type="subcellular location">
    <subcellularLocation>
        <location evidence="2">Cell junction</location>
    </subcellularLocation>
    <subcellularLocation>
        <location evidence="1">Cytoplasm</location>
        <location evidence="1">Cytoskeleton</location>
    </subcellularLocation>
</comment>
<evidence type="ECO:0000256" key="4">
    <source>
        <dbReference type="ARBA" id="ARBA00013064"/>
    </source>
</evidence>
<dbReference type="FunFam" id="3.10.20.90:FF:000039">
    <property type="entry name" value="Tyrosine-protein phosphatase non-receptor type"/>
    <property type="match status" value="1"/>
</dbReference>
<reference evidence="14" key="1">
    <citation type="submission" date="2021-05" db="EMBL/GenBank/DDBJ databases">
        <authorList>
            <person name="Alioto T."/>
            <person name="Alioto T."/>
            <person name="Gomez Garrido J."/>
        </authorList>
    </citation>
    <scope>NUCLEOTIDE SEQUENCE</scope>
</reference>
<evidence type="ECO:0000256" key="6">
    <source>
        <dbReference type="ARBA" id="ARBA00022801"/>
    </source>
</evidence>
<dbReference type="InterPro" id="IPR018979">
    <property type="entry name" value="FERM_N"/>
</dbReference>
<dbReference type="Gene3D" id="2.30.29.30">
    <property type="entry name" value="Pleckstrin-homology domain (PH domain)/Phosphotyrosine-binding domain (PTB)"/>
    <property type="match status" value="1"/>
</dbReference>
<dbReference type="InterPro" id="IPR041782">
    <property type="entry name" value="PTPN14/21_FERM_C"/>
</dbReference>
<dbReference type="PROSITE" id="PS50055">
    <property type="entry name" value="TYR_PHOSPHATASE_PTP"/>
    <property type="match status" value="1"/>
</dbReference>
<dbReference type="SUPFAM" id="SSF54236">
    <property type="entry name" value="Ubiquitin-like"/>
    <property type="match status" value="1"/>
</dbReference>
<keyword evidence="7" id="KW-0904">Protein phosphatase</keyword>
<dbReference type="SUPFAM" id="SSF52799">
    <property type="entry name" value="(Phosphotyrosine protein) phosphatases II"/>
    <property type="match status" value="1"/>
</dbReference>
<name>A0A8D8ZK78_9HEMI</name>
<dbReference type="CDD" id="cd14473">
    <property type="entry name" value="FERM_B-lobe"/>
    <property type="match status" value="1"/>
</dbReference>
<dbReference type="SMART" id="SM00194">
    <property type="entry name" value="PTPc"/>
    <property type="match status" value="1"/>
</dbReference>